<feature type="region of interest" description="Disordered" evidence="1">
    <location>
        <begin position="1018"/>
        <end position="1088"/>
    </location>
</feature>
<keyword evidence="3" id="KW-1185">Reference proteome</keyword>
<evidence type="ECO:0000313" key="2">
    <source>
        <dbReference type="EMBL" id="KAF9526609.1"/>
    </source>
</evidence>
<comment type="caution">
    <text evidence="2">The sequence shown here is derived from an EMBL/GenBank/DDBJ whole genome shotgun (WGS) entry which is preliminary data.</text>
</comment>
<organism evidence="2 3">
    <name type="scientific">Crepidotus variabilis</name>
    <dbReference type="NCBI Taxonomy" id="179855"/>
    <lineage>
        <taxon>Eukaryota</taxon>
        <taxon>Fungi</taxon>
        <taxon>Dikarya</taxon>
        <taxon>Basidiomycota</taxon>
        <taxon>Agaricomycotina</taxon>
        <taxon>Agaricomycetes</taxon>
        <taxon>Agaricomycetidae</taxon>
        <taxon>Agaricales</taxon>
        <taxon>Agaricineae</taxon>
        <taxon>Crepidotaceae</taxon>
        <taxon>Crepidotus</taxon>
    </lineage>
</organism>
<feature type="compositionally biased region" description="Polar residues" evidence="1">
    <location>
        <begin position="1"/>
        <end position="11"/>
    </location>
</feature>
<dbReference type="PANTHER" id="PTHR31912:SF34">
    <property type="entry name" value="NOTOCHORD-RELATED PROTEIN"/>
    <property type="match status" value="1"/>
</dbReference>
<dbReference type="OrthoDB" id="2506088at2759"/>
<proteinExistence type="predicted"/>
<evidence type="ECO:0000313" key="3">
    <source>
        <dbReference type="Proteomes" id="UP000807306"/>
    </source>
</evidence>
<protein>
    <submittedName>
        <fullName evidence="2">Uncharacterized protein</fullName>
    </submittedName>
</protein>
<evidence type="ECO:0000256" key="1">
    <source>
        <dbReference type="SAM" id="MobiDB-lite"/>
    </source>
</evidence>
<reference evidence="2" key="1">
    <citation type="submission" date="2020-11" db="EMBL/GenBank/DDBJ databases">
        <authorList>
            <consortium name="DOE Joint Genome Institute"/>
            <person name="Ahrendt S."/>
            <person name="Riley R."/>
            <person name="Andreopoulos W."/>
            <person name="Labutti K."/>
            <person name="Pangilinan J."/>
            <person name="Ruiz-Duenas F.J."/>
            <person name="Barrasa J.M."/>
            <person name="Sanchez-Garcia M."/>
            <person name="Camarero S."/>
            <person name="Miyauchi S."/>
            <person name="Serrano A."/>
            <person name="Linde D."/>
            <person name="Babiker R."/>
            <person name="Drula E."/>
            <person name="Ayuso-Fernandez I."/>
            <person name="Pacheco R."/>
            <person name="Padilla G."/>
            <person name="Ferreira P."/>
            <person name="Barriuso J."/>
            <person name="Kellner H."/>
            <person name="Castanera R."/>
            <person name="Alfaro M."/>
            <person name="Ramirez L."/>
            <person name="Pisabarro A.G."/>
            <person name="Kuo A."/>
            <person name="Tritt A."/>
            <person name="Lipzen A."/>
            <person name="He G."/>
            <person name="Yan M."/>
            <person name="Ng V."/>
            <person name="Cullen D."/>
            <person name="Martin F."/>
            <person name="Rosso M.-N."/>
            <person name="Henrissat B."/>
            <person name="Hibbett D."/>
            <person name="Martinez A.T."/>
            <person name="Grigoriev I.V."/>
        </authorList>
    </citation>
    <scope>NUCLEOTIDE SEQUENCE</scope>
    <source>
        <strain evidence="2">CBS 506.95</strain>
    </source>
</reference>
<dbReference type="AlphaFoldDB" id="A0A9P6JNH1"/>
<feature type="compositionally biased region" description="Basic and acidic residues" evidence="1">
    <location>
        <begin position="1018"/>
        <end position="1040"/>
    </location>
</feature>
<feature type="compositionally biased region" description="Polar residues" evidence="1">
    <location>
        <begin position="1068"/>
        <end position="1088"/>
    </location>
</feature>
<gene>
    <name evidence="2" type="ORF">CPB83DRAFT_937649</name>
</gene>
<sequence>MWNNFSPTEESFQMDEGPEVTKERQRHVFEKKIEEHGLWNGVETIPGMDEIAESWEENEQDDVLSEILHNLSLQDEEAGAEDQPSHSDQLAWFPYNSKLEFLLDTIDNLPRLRISSSIMKVVIWLLQEVGVKNVPSFNKLRETQHQIRKGNGVPTVSWKSPKGNAFSFNDPRAIVANDWMNPLVRPHIRRYPVIPSEGVISEVWHARKWREDCDRHILSPMYDSGDERHFFIDEPAELADGGLIIPLRWLEDEGGKIYADAWEIKVEQSIGTINDEKIILVEAEHLRKSMMDLTDEKRLPAWSSQTIDAGHLTRMPNPLRALAEGDPIYTSFIDIFGDDVSGNKSKSWNKHWNIYFSHRNLPRKLLNHTLHIHFISTSTHATVPEQFEGVKHVIDEPVKVCHPTTGKITRFRIFCNCEPGDNPAQSEVSGHIGGNGNLPCRKCGLGGSQKEKETDTVFEAFFHPGELRSAKQNLECVEAQLKKACLGIASHVSELQTNTGIKDAFTQHWIEDLIARARAQQKLEPHRSNKAIQADLMIWVKEHRSAILNPFLTMKGTDIALDTPVEILHTILLGVVKYGWFGTHDSWNPTNQKVYSTRLQSTDSLGLSLPPIRASYIMQYANSLIGRQLKTVVQVNAFHVFDLVNALQFSLIKAIGELSALLWFPEIRNLEQYLSDVEVAAANVLDIAALIDPTKIVAKLKYHLLVHLRADIIRFGPLVGVATEVFESFNAIFRYCSILSNHLAPSRDIAHQLAEQETVKHLLSGWVQAGASVRDFIKADRVLQTLVGWIDDSPKPLGFVKLPPEKREKDRKRKAQEILPWAATAAVSTLNAQVFPINATLQWHYGSSVIARSQDECVKGSWVFAQTPYPGSNIPITGRIVEILQDTTKCHRYIVLDVYHIAAARHNFFGMPILARRFDEKTTILVGSESILFEFNAQHNCKDAACKASGRRKAMQERIESNVDESFIEHKPLDQYLINIHAFHNAHLLREVLPRALVQPIPFMPNRIAHHAAIAKDLRSTQEAKREAATTKAADRKRATELGLGTEANSGSNGQKRKRTKTKDTRVGLNQESGQGSATNNTNGPGPL</sequence>
<name>A0A9P6JNH1_9AGAR</name>
<feature type="region of interest" description="Disordered" evidence="1">
    <location>
        <begin position="1"/>
        <end position="20"/>
    </location>
</feature>
<dbReference type="EMBL" id="MU157869">
    <property type="protein sequence ID" value="KAF9526609.1"/>
    <property type="molecule type" value="Genomic_DNA"/>
</dbReference>
<accession>A0A9P6JNH1</accession>
<dbReference type="PANTHER" id="PTHR31912">
    <property type="entry name" value="IP13529P"/>
    <property type="match status" value="1"/>
</dbReference>
<dbReference type="Proteomes" id="UP000807306">
    <property type="component" value="Unassembled WGS sequence"/>
</dbReference>